<dbReference type="AlphaFoldDB" id="A0A7W4VU84"/>
<feature type="region of interest" description="Disordered" evidence="1">
    <location>
        <begin position="1"/>
        <end position="40"/>
    </location>
</feature>
<evidence type="ECO:0000313" key="4">
    <source>
        <dbReference type="Proteomes" id="UP000589626"/>
    </source>
</evidence>
<protein>
    <recommendedName>
        <fullName evidence="2">eCIS core domain-containing protein</fullName>
    </recommendedName>
</protein>
<feature type="compositionally biased region" description="Basic and acidic residues" evidence="1">
    <location>
        <begin position="1"/>
        <end position="32"/>
    </location>
</feature>
<evidence type="ECO:0000256" key="1">
    <source>
        <dbReference type="SAM" id="MobiDB-lite"/>
    </source>
</evidence>
<dbReference type="Pfam" id="PF13699">
    <property type="entry name" value="eCIS_core"/>
    <property type="match status" value="1"/>
</dbReference>
<organism evidence="3 4">
    <name type="scientific">Nocardioides soli</name>
    <dbReference type="NCBI Taxonomy" id="1036020"/>
    <lineage>
        <taxon>Bacteria</taxon>
        <taxon>Bacillati</taxon>
        <taxon>Actinomycetota</taxon>
        <taxon>Actinomycetes</taxon>
        <taxon>Propionibacteriales</taxon>
        <taxon>Nocardioidaceae</taxon>
        <taxon>Nocardioides</taxon>
    </lineage>
</organism>
<name>A0A7W4VU84_9ACTN</name>
<gene>
    <name evidence="3" type="ORF">FHU40_001691</name>
</gene>
<feature type="domain" description="eCIS core" evidence="2">
    <location>
        <begin position="139"/>
        <end position="210"/>
    </location>
</feature>
<dbReference type="InterPro" id="IPR025295">
    <property type="entry name" value="eCIS_core_dom"/>
</dbReference>
<keyword evidence="4" id="KW-1185">Reference proteome</keyword>
<dbReference type="Proteomes" id="UP000589626">
    <property type="component" value="Unassembled WGS sequence"/>
</dbReference>
<feature type="region of interest" description="Disordered" evidence="1">
    <location>
        <begin position="117"/>
        <end position="145"/>
    </location>
</feature>
<proteinExistence type="predicted"/>
<evidence type="ECO:0000259" key="2">
    <source>
        <dbReference type="Pfam" id="PF13699"/>
    </source>
</evidence>
<comment type="caution">
    <text evidence="3">The sequence shown here is derived from an EMBL/GenBank/DDBJ whole genome shotgun (WGS) entry which is preliminary data.</text>
</comment>
<reference evidence="3 4" key="1">
    <citation type="submission" date="2020-08" db="EMBL/GenBank/DDBJ databases">
        <title>Sequencing the genomes of 1000 actinobacteria strains.</title>
        <authorList>
            <person name="Klenk H.-P."/>
        </authorList>
    </citation>
    <scope>NUCLEOTIDE SEQUENCE [LARGE SCALE GENOMIC DNA]</scope>
    <source>
        <strain evidence="3 4">DSM 105498</strain>
    </source>
</reference>
<evidence type="ECO:0000313" key="3">
    <source>
        <dbReference type="EMBL" id="MBB3041890.1"/>
    </source>
</evidence>
<sequence>MRESDRAAREERESAAQVREQPEAAEPEREEANPLLSLQQGIGNRGLGHLLARAQPKLTVGHSADPAELEADRVAARVVSALGGGHSSACGSACAHDSGTGGGTGGTDAVRRKVGAEGGALDEADERDLTAATRSGGSALPERTRTEMEGAFGADFGGVKVHTDGTAAALASSMSARAFTVGSHIFLGQGQSTDDRSLMAHELTHTIQQS</sequence>
<dbReference type="EMBL" id="JACHWR010000001">
    <property type="protein sequence ID" value="MBB3041890.1"/>
    <property type="molecule type" value="Genomic_DNA"/>
</dbReference>
<accession>A0A7W4VU84</accession>
<dbReference type="RefSeq" id="WP_183591747.1">
    <property type="nucleotide sequence ID" value="NZ_JACHWR010000001.1"/>
</dbReference>